<dbReference type="Proteomes" id="UP000694892">
    <property type="component" value="Chromosome 9_10S"/>
</dbReference>
<organism evidence="1 2">
    <name type="scientific">Xenopus laevis</name>
    <name type="common">African clawed frog</name>
    <dbReference type="NCBI Taxonomy" id="8355"/>
    <lineage>
        <taxon>Eukaryota</taxon>
        <taxon>Metazoa</taxon>
        <taxon>Chordata</taxon>
        <taxon>Craniata</taxon>
        <taxon>Vertebrata</taxon>
        <taxon>Euteleostomi</taxon>
        <taxon>Amphibia</taxon>
        <taxon>Batrachia</taxon>
        <taxon>Anura</taxon>
        <taxon>Pipoidea</taxon>
        <taxon>Pipidae</taxon>
        <taxon>Xenopodinae</taxon>
        <taxon>Xenopus</taxon>
        <taxon>Xenopus</taxon>
    </lineage>
</organism>
<accession>A0A974H173</accession>
<evidence type="ECO:0000313" key="2">
    <source>
        <dbReference type="Proteomes" id="UP000694892"/>
    </source>
</evidence>
<gene>
    <name evidence="1" type="ORF">XELAEV_18046807mg</name>
</gene>
<name>A0A974H173_XENLA</name>
<dbReference type="AlphaFoldDB" id="A0A974H173"/>
<proteinExistence type="predicted"/>
<dbReference type="EMBL" id="CM004483">
    <property type="protein sequence ID" value="OCT60785.1"/>
    <property type="molecule type" value="Genomic_DNA"/>
</dbReference>
<protein>
    <submittedName>
        <fullName evidence="1">Uncharacterized protein</fullName>
    </submittedName>
</protein>
<sequence>MVYNDFKFEAGRVINSLFHESGLHAVKPILVCLYKIWGFRATGKGLNGQAAFGAKQLWDPLVRSLGIHRDSLVSVWI</sequence>
<reference evidence="2" key="1">
    <citation type="journal article" date="2016" name="Nature">
        <title>Genome evolution in the allotetraploid frog Xenopus laevis.</title>
        <authorList>
            <person name="Session A.M."/>
            <person name="Uno Y."/>
            <person name="Kwon T."/>
            <person name="Chapman J.A."/>
            <person name="Toyoda A."/>
            <person name="Takahashi S."/>
            <person name="Fukui A."/>
            <person name="Hikosaka A."/>
            <person name="Suzuki A."/>
            <person name="Kondo M."/>
            <person name="van Heeringen S.J."/>
            <person name="Quigley I."/>
            <person name="Heinz S."/>
            <person name="Ogino H."/>
            <person name="Ochi H."/>
            <person name="Hellsten U."/>
            <person name="Lyons J.B."/>
            <person name="Simakov O."/>
            <person name="Putnam N."/>
            <person name="Stites J."/>
            <person name="Kuroki Y."/>
            <person name="Tanaka T."/>
            <person name="Michiue T."/>
            <person name="Watanabe M."/>
            <person name="Bogdanovic O."/>
            <person name="Lister R."/>
            <person name="Georgiou G."/>
            <person name="Paranjpe S.S."/>
            <person name="van Kruijsbergen I."/>
            <person name="Shu S."/>
            <person name="Carlson J."/>
            <person name="Kinoshita T."/>
            <person name="Ohta Y."/>
            <person name="Mawaribuchi S."/>
            <person name="Jenkins J."/>
            <person name="Grimwood J."/>
            <person name="Schmutz J."/>
            <person name="Mitros T."/>
            <person name="Mozaffari S.V."/>
            <person name="Suzuki Y."/>
            <person name="Haramoto Y."/>
            <person name="Yamamoto T.S."/>
            <person name="Takagi C."/>
            <person name="Heald R."/>
            <person name="Miller K."/>
            <person name="Haudenschild C."/>
            <person name="Kitzman J."/>
            <person name="Nakayama T."/>
            <person name="Izutsu Y."/>
            <person name="Robert J."/>
            <person name="Fortriede J."/>
            <person name="Burns K."/>
            <person name="Lotay V."/>
            <person name="Karimi K."/>
            <person name="Yasuoka Y."/>
            <person name="Dichmann D.S."/>
            <person name="Flajnik M.F."/>
            <person name="Houston D.W."/>
            <person name="Shendure J."/>
            <person name="DuPasquier L."/>
            <person name="Vize P.D."/>
            <person name="Zorn A.M."/>
            <person name="Ito M."/>
            <person name="Marcotte E.M."/>
            <person name="Wallingford J.B."/>
            <person name="Ito Y."/>
            <person name="Asashima M."/>
            <person name="Ueno N."/>
            <person name="Matsuda Y."/>
            <person name="Veenstra G.J."/>
            <person name="Fujiyama A."/>
            <person name="Harland R.M."/>
            <person name="Taira M."/>
            <person name="Rokhsar D.S."/>
        </authorList>
    </citation>
    <scope>NUCLEOTIDE SEQUENCE [LARGE SCALE GENOMIC DNA]</scope>
    <source>
        <strain evidence="2">J</strain>
    </source>
</reference>
<evidence type="ECO:0000313" key="1">
    <source>
        <dbReference type="EMBL" id="OCT60785.1"/>
    </source>
</evidence>